<organism evidence="1 2">
    <name type="scientific">Octopus vulgaris</name>
    <name type="common">Common octopus</name>
    <dbReference type="NCBI Taxonomy" id="6645"/>
    <lineage>
        <taxon>Eukaryota</taxon>
        <taxon>Metazoa</taxon>
        <taxon>Spiralia</taxon>
        <taxon>Lophotrochozoa</taxon>
        <taxon>Mollusca</taxon>
        <taxon>Cephalopoda</taxon>
        <taxon>Coleoidea</taxon>
        <taxon>Octopodiformes</taxon>
        <taxon>Octopoda</taxon>
        <taxon>Incirrata</taxon>
        <taxon>Octopodidae</taxon>
        <taxon>Octopus</taxon>
    </lineage>
</organism>
<name>A0AA36BCX4_OCTVU</name>
<dbReference type="Proteomes" id="UP001162480">
    <property type="component" value="Chromosome 13"/>
</dbReference>
<sequence>MEKIEEENEEEEEEEDVDHMQTTLLLKFQSISFLDNKPGVLDSPPKARMFHCKADNFYEDITCLVK</sequence>
<evidence type="ECO:0000313" key="1">
    <source>
        <dbReference type="EMBL" id="CAI9732090.1"/>
    </source>
</evidence>
<reference evidence="1" key="1">
    <citation type="submission" date="2023-08" db="EMBL/GenBank/DDBJ databases">
        <authorList>
            <person name="Alioto T."/>
            <person name="Alioto T."/>
            <person name="Gomez Garrido J."/>
        </authorList>
    </citation>
    <scope>NUCLEOTIDE SEQUENCE</scope>
</reference>
<dbReference type="EMBL" id="OX597826">
    <property type="protein sequence ID" value="CAI9732090.1"/>
    <property type="molecule type" value="Genomic_DNA"/>
</dbReference>
<gene>
    <name evidence="1" type="ORF">OCTVUL_1B005841</name>
</gene>
<keyword evidence="2" id="KW-1185">Reference proteome</keyword>
<dbReference type="AlphaFoldDB" id="A0AA36BCX4"/>
<evidence type="ECO:0000313" key="2">
    <source>
        <dbReference type="Proteomes" id="UP001162480"/>
    </source>
</evidence>
<proteinExistence type="predicted"/>
<protein>
    <submittedName>
        <fullName evidence="1">Uncharacterized protein</fullName>
    </submittedName>
</protein>
<accession>A0AA36BCX4</accession>